<accession>A0ABV5YJI8</accession>
<sequence>MNGPDRYWPTPQAVNSRSDPEELSEQTGENLKLQKKAAALFGATATLSAGLVMTGVGTAHAASDCSFTNTHNYSDKNYTFKSGKGELYNGPNTNCGGEVDVPISLHFYEWCAYQNSAGNIWIYGRLEGTSTMGWQWQGNLNTASGSAIPDVWCQ</sequence>
<protein>
    <recommendedName>
        <fullName evidence="4">Secreted protein</fullName>
    </recommendedName>
</protein>
<gene>
    <name evidence="2" type="ORF">ACFFNX_23655</name>
</gene>
<organism evidence="2 3">
    <name type="scientific">Actinoallomurus acaciae</name>
    <dbReference type="NCBI Taxonomy" id="502577"/>
    <lineage>
        <taxon>Bacteria</taxon>
        <taxon>Bacillati</taxon>
        <taxon>Actinomycetota</taxon>
        <taxon>Actinomycetes</taxon>
        <taxon>Streptosporangiales</taxon>
        <taxon>Thermomonosporaceae</taxon>
        <taxon>Actinoallomurus</taxon>
    </lineage>
</organism>
<dbReference type="EMBL" id="JBHLZP010000183">
    <property type="protein sequence ID" value="MFB9835183.1"/>
    <property type="molecule type" value="Genomic_DNA"/>
</dbReference>
<evidence type="ECO:0000313" key="2">
    <source>
        <dbReference type="EMBL" id="MFB9835183.1"/>
    </source>
</evidence>
<keyword evidence="3" id="KW-1185">Reference proteome</keyword>
<evidence type="ECO:0000313" key="3">
    <source>
        <dbReference type="Proteomes" id="UP001589627"/>
    </source>
</evidence>
<proteinExistence type="predicted"/>
<dbReference type="RefSeq" id="WP_378206190.1">
    <property type="nucleotide sequence ID" value="NZ_JBHLZP010000183.1"/>
</dbReference>
<dbReference type="Proteomes" id="UP001589627">
    <property type="component" value="Unassembled WGS sequence"/>
</dbReference>
<evidence type="ECO:0000256" key="1">
    <source>
        <dbReference type="SAM" id="MobiDB-lite"/>
    </source>
</evidence>
<evidence type="ECO:0008006" key="4">
    <source>
        <dbReference type="Google" id="ProtNLM"/>
    </source>
</evidence>
<reference evidence="2 3" key="1">
    <citation type="submission" date="2024-09" db="EMBL/GenBank/DDBJ databases">
        <authorList>
            <person name="Sun Q."/>
            <person name="Mori K."/>
        </authorList>
    </citation>
    <scope>NUCLEOTIDE SEQUENCE [LARGE SCALE GENOMIC DNA]</scope>
    <source>
        <strain evidence="2 3">TBRC 0563</strain>
    </source>
</reference>
<feature type="region of interest" description="Disordered" evidence="1">
    <location>
        <begin position="1"/>
        <end position="23"/>
    </location>
</feature>
<name>A0ABV5YJI8_9ACTN</name>
<comment type="caution">
    <text evidence="2">The sequence shown here is derived from an EMBL/GenBank/DDBJ whole genome shotgun (WGS) entry which is preliminary data.</text>
</comment>